<dbReference type="EMBL" id="LAZR01026780">
    <property type="protein sequence ID" value="KKL67683.1"/>
    <property type="molecule type" value="Genomic_DNA"/>
</dbReference>
<sequence length="56" mass="6538">MLNIEERDKYYQERDEKNVDLVTCGVWAVIFGLQIAMLYGVVKFVAWLVRLVMSAL</sequence>
<keyword evidence="1" id="KW-0812">Transmembrane</keyword>
<comment type="caution">
    <text evidence="2">The sequence shown here is derived from an EMBL/GenBank/DDBJ whole genome shotgun (WGS) entry which is preliminary data.</text>
</comment>
<dbReference type="AlphaFoldDB" id="A0A0F9E0X2"/>
<protein>
    <submittedName>
        <fullName evidence="2">Uncharacterized protein</fullName>
    </submittedName>
</protein>
<name>A0A0F9E0X2_9ZZZZ</name>
<feature type="transmembrane region" description="Helical" evidence="1">
    <location>
        <begin position="21"/>
        <end position="49"/>
    </location>
</feature>
<accession>A0A0F9E0X2</accession>
<evidence type="ECO:0000313" key="2">
    <source>
        <dbReference type="EMBL" id="KKL67683.1"/>
    </source>
</evidence>
<gene>
    <name evidence="2" type="ORF">LCGC14_2132560</name>
</gene>
<keyword evidence="1" id="KW-0472">Membrane</keyword>
<proteinExistence type="predicted"/>
<evidence type="ECO:0000256" key="1">
    <source>
        <dbReference type="SAM" id="Phobius"/>
    </source>
</evidence>
<reference evidence="2" key="1">
    <citation type="journal article" date="2015" name="Nature">
        <title>Complex archaea that bridge the gap between prokaryotes and eukaryotes.</title>
        <authorList>
            <person name="Spang A."/>
            <person name="Saw J.H."/>
            <person name="Jorgensen S.L."/>
            <person name="Zaremba-Niedzwiedzka K."/>
            <person name="Martijn J."/>
            <person name="Lind A.E."/>
            <person name="van Eijk R."/>
            <person name="Schleper C."/>
            <person name="Guy L."/>
            <person name="Ettema T.J."/>
        </authorList>
    </citation>
    <scope>NUCLEOTIDE SEQUENCE</scope>
</reference>
<keyword evidence="1" id="KW-1133">Transmembrane helix</keyword>
<organism evidence="2">
    <name type="scientific">marine sediment metagenome</name>
    <dbReference type="NCBI Taxonomy" id="412755"/>
    <lineage>
        <taxon>unclassified sequences</taxon>
        <taxon>metagenomes</taxon>
        <taxon>ecological metagenomes</taxon>
    </lineage>
</organism>